<feature type="transmembrane region" description="Helical" evidence="1">
    <location>
        <begin position="98"/>
        <end position="120"/>
    </location>
</feature>
<feature type="transmembrane region" description="Helical" evidence="1">
    <location>
        <begin position="141"/>
        <end position="160"/>
    </location>
</feature>
<protein>
    <submittedName>
        <fullName evidence="2">Uncharacterized protein</fullName>
    </submittedName>
</protein>
<evidence type="ECO:0000313" key="3">
    <source>
        <dbReference type="Proteomes" id="UP001249851"/>
    </source>
</evidence>
<feature type="transmembrane region" description="Helical" evidence="1">
    <location>
        <begin position="226"/>
        <end position="250"/>
    </location>
</feature>
<dbReference type="AlphaFoldDB" id="A0AAD9QZW0"/>
<keyword evidence="3" id="KW-1185">Reference proteome</keyword>
<proteinExistence type="predicted"/>
<dbReference type="Proteomes" id="UP001249851">
    <property type="component" value="Unassembled WGS sequence"/>
</dbReference>
<feature type="transmembrane region" description="Helical" evidence="1">
    <location>
        <begin position="325"/>
        <end position="345"/>
    </location>
</feature>
<keyword evidence="1" id="KW-0472">Membrane</keyword>
<dbReference type="Gene3D" id="1.20.1070.10">
    <property type="entry name" value="Rhodopsin 7-helix transmembrane proteins"/>
    <property type="match status" value="1"/>
</dbReference>
<feature type="transmembrane region" description="Helical" evidence="1">
    <location>
        <begin position="378"/>
        <end position="400"/>
    </location>
</feature>
<organism evidence="2 3">
    <name type="scientific">Acropora cervicornis</name>
    <name type="common">Staghorn coral</name>
    <dbReference type="NCBI Taxonomy" id="6130"/>
    <lineage>
        <taxon>Eukaryota</taxon>
        <taxon>Metazoa</taxon>
        <taxon>Cnidaria</taxon>
        <taxon>Anthozoa</taxon>
        <taxon>Hexacorallia</taxon>
        <taxon>Scleractinia</taxon>
        <taxon>Astrocoeniina</taxon>
        <taxon>Acroporidae</taxon>
        <taxon>Acropora</taxon>
    </lineage>
</organism>
<evidence type="ECO:0000313" key="2">
    <source>
        <dbReference type="EMBL" id="KAK2570308.1"/>
    </source>
</evidence>
<keyword evidence="1" id="KW-0812">Transmembrane</keyword>
<feature type="transmembrane region" description="Helical" evidence="1">
    <location>
        <begin position="270"/>
        <end position="297"/>
    </location>
</feature>
<dbReference type="EMBL" id="JARQWQ010000008">
    <property type="protein sequence ID" value="KAK2570308.1"/>
    <property type="molecule type" value="Genomic_DNA"/>
</dbReference>
<keyword evidence="1" id="KW-1133">Transmembrane helix</keyword>
<gene>
    <name evidence="2" type="ORF">P5673_005098</name>
</gene>
<reference evidence="2" key="1">
    <citation type="journal article" date="2023" name="G3 (Bethesda)">
        <title>Whole genome assembly and annotation of the endangered Caribbean coral Acropora cervicornis.</title>
        <authorList>
            <person name="Selwyn J.D."/>
            <person name="Vollmer S.V."/>
        </authorList>
    </citation>
    <scope>NUCLEOTIDE SEQUENCE</scope>
    <source>
        <strain evidence="2">K2</strain>
    </source>
</reference>
<accession>A0AAD9QZW0</accession>
<name>A0AAD9QZW0_ACRCE</name>
<reference evidence="2" key="2">
    <citation type="journal article" date="2023" name="Science">
        <title>Genomic signatures of disease resistance in endangered staghorn corals.</title>
        <authorList>
            <person name="Vollmer S.V."/>
            <person name="Selwyn J.D."/>
            <person name="Despard B.A."/>
            <person name="Roesel C.L."/>
        </authorList>
    </citation>
    <scope>NUCLEOTIDE SEQUENCE</scope>
    <source>
        <strain evidence="2">K2</strain>
    </source>
</reference>
<evidence type="ECO:0000256" key="1">
    <source>
        <dbReference type="SAM" id="Phobius"/>
    </source>
</evidence>
<sequence>MFTSSGSSSVTSDTSLLSTCHFKSLNTLSRDIIKPSQSRQDRFSERVYLILTSLARLSSFYSEITVVILPVPSACSVNMESALSPRPTRSLKISGQNILYGFIHLIIVTVVSLPTFFYIFHAGHPSHFNSNVRKFPHVLRFHIIVCCVILANSKMIPVHLSPKKTFCRGHMFWLPEGQSSIATVVSGALTHCFGLAHAFWSMCYVANTYTVIIHHNKAVFRHPIRIHFMQSLLGWLVPMVIVASCLYFAFPGYKFYFMDLMSAGAASPRMAYFSVTLPMQVTLGVSLCLLWSIVWHLKRARLDTTKRVIRAPEETASMRRVERQFLSMAGVMLFVLGLVLLVNTVTMYNMDNFVHEAEVYFDCLLSSSDCKSPSYNTVLSLISVVVPSFACIAFFCLLLLNKDCRQIWKDLFQKFKNVLRCCVPHPSKIRADTQRSRCSSTLTVLSERRASEIFSFNTVDPILELSHPYLVPGQVTSVKMERARSSTLDLPVMNQKMTVSDASVEIRVTPPSDNDNGGSRVRCNSVPAFASTGKAVQHKNLSAQLLNSQSRDSSATSSNSSLESDLTDEIIQDIDHYTSKL</sequence>
<comment type="caution">
    <text evidence="2">The sequence shown here is derived from an EMBL/GenBank/DDBJ whole genome shotgun (WGS) entry which is preliminary data.</text>
</comment>